<keyword evidence="10" id="KW-0408">Iron</keyword>
<dbReference type="EMBL" id="BONZ01000045">
    <property type="protein sequence ID" value="GIH16597.1"/>
    <property type="molecule type" value="Genomic_DNA"/>
</dbReference>
<keyword evidence="8 12" id="KW-0326">Glycosidase</keyword>
<feature type="binding site" evidence="10">
    <location>
        <position position="170"/>
    </location>
    <ligand>
        <name>Mn(2+)</name>
        <dbReference type="ChEBI" id="CHEBI:29035"/>
    </ligand>
</feature>
<keyword evidence="6 10" id="KW-0464">Manganese</keyword>
<feature type="binding site" evidence="9">
    <location>
        <position position="148"/>
    </location>
    <ligand>
        <name>substrate</name>
    </ligand>
</feature>
<evidence type="ECO:0000256" key="9">
    <source>
        <dbReference type="PIRSR" id="PIRSR601088-2"/>
    </source>
</evidence>
<dbReference type="PANTHER" id="PTHR32092:SF6">
    <property type="entry name" value="ALPHA-GALACTOSIDASE"/>
    <property type="match status" value="1"/>
</dbReference>
<keyword evidence="4 12" id="KW-0378">Hydrolase</keyword>
<comment type="cofactor">
    <cofactor evidence="12">
        <name>NAD(+)</name>
        <dbReference type="ChEBI" id="CHEBI:57540"/>
    </cofactor>
    <text evidence="12">Binds 1 NAD(+) per subunit.</text>
</comment>
<dbReference type="PRINTS" id="PR00732">
    <property type="entry name" value="GLHYDRLASE4"/>
</dbReference>
<keyword evidence="7" id="KW-0119">Carbohydrate metabolism</keyword>
<dbReference type="GO" id="GO:0046872">
    <property type="term" value="F:metal ion binding"/>
    <property type="evidence" value="ECO:0007669"/>
    <property type="project" value="UniProtKB-KW"/>
</dbReference>
<evidence type="ECO:0000256" key="2">
    <source>
        <dbReference type="ARBA" id="ARBA00010141"/>
    </source>
</evidence>
<evidence type="ECO:0000256" key="1">
    <source>
        <dbReference type="ARBA" id="ARBA00001936"/>
    </source>
</evidence>
<evidence type="ECO:0000256" key="10">
    <source>
        <dbReference type="PIRSR" id="PIRSR601088-3"/>
    </source>
</evidence>
<name>A0A8J3QV49_9ACTN</name>
<dbReference type="NCBIfam" id="NF011657">
    <property type="entry name" value="PRK15076.1"/>
    <property type="match status" value="1"/>
</dbReference>
<feature type="binding site" evidence="10">
    <location>
        <position position="200"/>
    </location>
    <ligand>
        <name>Mn(2+)</name>
        <dbReference type="ChEBI" id="CHEBI:29035"/>
    </ligand>
</feature>
<comment type="similarity">
    <text evidence="2 12">Belongs to the glycosyl hydrolase 4 family.</text>
</comment>
<keyword evidence="10" id="KW-0170">Cobalt</keyword>
<dbReference type="RefSeq" id="WP_203920178.1">
    <property type="nucleotide sequence ID" value="NZ_BONZ01000045.1"/>
</dbReference>
<sequence>MVRIGFIGAGSVEFTRNVVTDLCSFPELHGELHLSLHDIDAERLGYAEALANRISTQLGAGATITASVDRLKAIEGCDYVVNEIQVGGYRATRADFDIPARYGLRQTIADTIGIGGIFRGLRTIPVLIGIGEDLAKVAPDSVLLNYSNPMAMLPWAVYAGSPFSNVVGLCHSVRDTHQFLAGLVGHPVEELDLVTAGFNHQAFVLRFARDGVDLYPRLRELIEADPQLRRRVRVEIFRQFGYFPTESSEHSAEYVPWFMHHDEQIERFRVPVGEYLRRSEENIAEFDETLAALHSDAPLTLSPTSELASEFIHAHQTGQPTELYVNVRNDGLIDNLPPECCVEVPALVDRDGLHPKPVGALPPQLAALNRTFLNVVELTVRAVLDGDRSLVHQAALLDPNTAATLTTEQIRQMCDELFEAHGDLMPAPLRTGR</sequence>
<dbReference type="CDD" id="cd05297">
    <property type="entry name" value="GH4_alpha_glucosidase_galactosidase"/>
    <property type="match status" value="1"/>
</dbReference>
<accession>A0A8J3QV49</accession>
<feature type="site" description="Increases basicity of active site Tyr" evidence="11">
    <location>
        <position position="110"/>
    </location>
</feature>
<dbReference type="InterPro" id="IPR036291">
    <property type="entry name" value="NAD(P)-bd_dom_sf"/>
</dbReference>
<dbReference type="SUPFAM" id="SSF51735">
    <property type="entry name" value="NAD(P)-binding Rossmann-fold domains"/>
    <property type="match status" value="1"/>
</dbReference>
<dbReference type="GO" id="GO:0005975">
    <property type="term" value="P:carbohydrate metabolic process"/>
    <property type="evidence" value="ECO:0007669"/>
    <property type="project" value="InterPro"/>
</dbReference>
<keyword evidence="15" id="KW-1185">Reference proteome</keyword>
<evidence type="ECO:0000259" key="13">
    <source>
        <dbReference type="Pfam" id="PF11975"/>
    </source>
</evidence>
<evidence type="ECO:0000313" key="15">
    <source>
        <dbReference type="Proteomes" id="UP000642748"/>
    </source>
</evidence>
<comment type="cofactor">
    <cofactor evidence="1">
        <name>Mn(2+)</name>
        <dbReference type="ChEBI" id="CHEBI:29035"/>
    </cofactor>
</comment>
<dbReference type="Pfam" id="PF02056">
    <property type="entry name" value="Glyco_hydro_4"/>
    <property type="match status" value="1"/>
</dbReference>
<dbReference type="InterPro" id="IPR053715">
    <property type="entry name" value="GH4_Enzyme_sf"/>
</dbReference>
<dbReference type="InterPro" id="IPR001088">
    <property type="entry name" value="Glyco_hydro_4"/>
</dbReference>
<evidence type="ECO:0000256" key="3">
    <source>
        <dbReference type="ARBA" id="ARBA00022723"/>
    </source>
</evidence>
<evidence type="ECO:0000256" key="11">
    <source>
        <dbReference type="PIRSR" id="PIRSR601088-4"/>
    </source>
</evidence>
<evidence type="ECO:0000256" key="5">
    <source>
        <dbReference type="ARBA" id="ARBA00023027"/>
    </source>
</evidence>
<dbReference type="PANTHER" id="PTHR32092">
    <property type="entry name" value="6-PHOSPHO-BETA-GLUCOSIDASE-RELATED"/>
    <property type="match status" value="1"/>
</dbReference>
<dbReference type="Gene3D" id="3.90.1820.10">
    <property type="entry name" value="AglA-like glucosidase"/>
    <property type="match status" value="1"/>
</dbReference>
<evidence type="ECO:0000256" key="8">
    <source>
        <dbReference type="ARBA" id="ARBA00023295"/>
    </source>
</evidence>
<evidence type="ECO:0000256" key="4">
    <source>
        <dbReference type="ARBA" id="ARBA00022801"/>
    </source>
</evidence>
<dbReference type="InterPro" id="IPR015955">
    <property type="entry name" value="Lactate_DH/Glyco_Ohase_4_C"/>
</dbReference>
<proteinExistence type="inferred from homology"/>
<evidence type="ECO:0000256" key="6">
    <source>
        <dbReference type="ARBA" id="ARBA00023211"/>
    </source>
</evidence>
<dbReference type="Pfam" id="PF11975">
    <property type="entry name" value="Glyco_hydro_4C"/>
    <property type="match status" value="1"/>
</dbReference>
<dbReference type="Proteomes" id="UP000642748">
    <property type="component" value="Unassembled WGS sequence"/>
</dbReference>
<gene>
    <name evidence="14" type="ORF">Raf01_47690</name>
</gene>
<dbReference type="AlphaFoldDB" id="A0A8J3QV49"/>
<evidence type="ECO:0000256" key="7">
    <source>
        <dbReference type="ARBA" id="ARBA00023277"/>
    </source>
</evidence>
<evidence type="ECO:0000313" key="14">
    <source>
        <dbReference type="EMBL" id="GIH16597.1"/>
    </source>
</evidence>
<keyword evidence="10" id="KW-0533">Nickel</keyword>
<organism evidence="14 15">
    <name type="scientific">Rugosimonospora africana</name>
    <dbReference type="NCBI Taxonomy" id="556532"/>
    <lineage>
        <taxon>Bacteria</taxon>
        <taxon>Bacillati</taxon>
        <taxon>Actinomycetota</taxon>
        <taxon>Actinomycetes</taxon>
        <taxon>Micromonosporales</taxon>
        <taxon>Micromonosporaceae</taxon>
        <taxon>Rugosimonospora</taxon>
    </lineage>
</organism>
<keyword evidence="5 12" id="KW-0520">NAD</keyword>
<feature type="domain" description="Glycosyl hydrolase family 4 C-terminal" evidence="13">
    <location>
        <begin position="196"/>
        <end position="401"/>
    </location>
</feature>
<protein>
    <submittedName>
        <fullName evidence="14">Alpha-glucosidase/alpha-galactosidase</fullName>
    </submittedName>
</protein>
<dbReference type="SUPFAM" id="SSF56327">
    <property type="entry name" value="LDH C-terminal domain-like"/>
    <property type="match status" value="1"/>
</dbReference>
<evidence type="ECO:0000256" key="12">
    <source>
        <dbReference type="RuleBase" id="RU361152"/>
    </source>
</evidence>
<dbReference type="GO" id="GO:0004553">
    <property type="term" value="F:hydrolase activity, hydrolyzing O-glycosyl compounds"/>
    <property type="evidence" value="ECO:0007669"/>
    <property type="project" value="InterPro"/>
</dbReference>
<reference evidence="14" key="1">
    <citation type="submission" date="2021-01" db="EMBL/GenBank/DDBJ databases">
        <title>Whole genome shotgun sequence of Rugosimonospora africana NBRC 104875.</title>
        <authorList>
            <person name="Komaki H."/>
            <person name="Tamura T."/>
        </authorList>
    </citation>
    <scope>NUCLEOTIDE SEQUENCE</scope>
    <source>
        <strain evidence="14">NBRC 104875</strain>
    </source>
</reference>
<comment type="caution">
    <text evidence="14">The sequence shown here is derived from an EMBL/GenBank/DDBJ whole genome shotgun (WGS) entry which is preliminary data.</text>
</comment>
<dbReference type="InterPro" id="IPR022616">
    <property type="entry name" value="Glyco_hydro_4_C"/>
</dbReference>
<dbReference type="GO" id="GO:0016616">
    <property type="term" value="F:oxidoreductase activity, acting on the CH-OH group of donors, NAD or NADP as acceptor"/>
    <property type="evidence" value="ECO:0007669"/>
    <property type="project" value="InterPro"/>
</dbReference>
<keyword evidence="3 10" id="KW-0479">Metal-binding</keyword>